<dbReference type="InterPro" id="IPR036388">
    <property type="entry name" value="WH-like_DNA-bd_sf"/>
</dbReference>
<dbReference type="Pfam" id="PF01047">
    <property type="entry name" value="MarR"/>
    <property type="match status" value="1"/>
</dbReference>
<feature type="domain" description="HTH marR-type" evidence="1">
    <location>
        <begin position="15"/>
        <end position="148"/>
    </location>
</feature>
<reference evidence="2 3" key="1">
    <citation type="submission" date="2023-08" db="EMBL/GenBank/DDBJ databases">
        <title>Nocardioides seae sp. nov., a bacterium isolated from a soil.</title>
        <authorList>
            <person name="Wang X."/>
        </authorList>
    </citation>
    <scope>NUCLEOTIDE SEQUENCE [LARGE SCALE GENOMIC DNA]</scope>
    <source>
        <strain evidence="2 3">YZH12</strain>
    </source>
</reference>
<dbReference type="Gene3D" id="1.10.10.10">
    <property type="entry name" value="Winged helix-like DNA-binding domain superfamily/Winged helix DNA-binding domain"/>
    <property type="match status" value="1"/>
</dbReference>
<organism evidence="2 3">
    <name type="scientific">Nocardioides imazamoxiresistens</name>
    <dbReference type="NCBI Taxonomy" id="3231893"/>
    <lineage>
        <taxon>Bacteria</taxon>
        <taxon>Bacillati</taxon>
        <taxon>Actinomycetota</taxon>
        <taxon>Actinomycetes</taxon>
        <taxon>Propionibacteriales</taxon>
        <taxon>Nocardioidaceae</taxon>
        <taxon>Nocardioides</taxon>
    </lineage>
</organism>
<name>A0ABU3Q161_9ACTN</name>
<dbReference type="Proteomes" id="UP001268542">
    <property type="component" value="Unassembled WGS sequence"/>
</dbReference>
<dbReference type="PROSITE" id="PS50995">
    <property type="entry name" value="HTH_MARR_2"/>
    <property type="match status" value="1"/>
</dbReference>
<evidence type="ECO:0000313" key="3">
    <source>
        <dbReference type="Proteomes" id="UP001268542"/>
    </source>
</evidence>
<dbReference type="EMBL" id="JAVYII010000010">
    <property type="protein sequence ID" value="MDT9595239.1"/>
    <property type="molecule type" value="Genomic_DNA"/>
</dbReference>
<accession>A0ABU3Q161</accession>
<sequence length="156" mass="17166">MAPETGTVAGDAGVNRRIEQQLFALFRRTNSIHVHTSSGDHELERSTYGILCLLDDLGPQRLGAIAAAYHLDPSTVTRQAQAVVRLGLAEKQPDPADGRASLLALTPEGEVAIKGARAHRRQRLDRVMAEWSEPEREEFARSLERFNSALGRLAED</sequence>
<gene>
    <name evidence="2" type="ORF">RDV89_19280</name>
</gene>
<evidence type="ECO:0000313" key="2">
    <source>
        <dbReference type="EMBL" id="MDT9595239.1"/>
    </source>
</evidence>
<dbReference type="PANTHER" id="PTHR33164:SF57">
    <property type="entry name" value="MARR-FAMILY TRANSCRIPTIONAL REGULATOR"/>
    <property type="match status" value="1"/>
</dbReference>
<dbReference type="SMART" id="SM00347">
    <property type="entry name" value="HTH_MARR"/>
    <property type="match status" value="1"/>
</dbReference>
<comment type="caution">
    <text evidence="2">The sequence shown here is derived from an EMBL/GenBank/DDBJ whole genome shotgun (WGS) entry which is preliminary data.</text>
</comment>
<dbReference type="InterPro" id="IPR000835">
    <property type="entry name" value="HTH_MarR-typ"/>
</dbReference>
<protein>
    <submittedName>
        <fullName evidence="2">MarR family transcriptional regulator</fullName>
    </submittedName>
</protein>
<keyword evidence="3" id="KW-1185">Reference proteome</keyword>
<dbReference type="RefSeq" id="WP_315735769.1">
    <property type="nucleotide sequence ID" value="NZ_JAVYII010000010.1"/>
</dbReference>
<dbReference type="InterPro" id="IPR036390">
    <property type="entry name" value="WH_DNA-bd_sf"/>
</dbReference>
<dbReference type="PANTHER" id="PTHR33164">
    <property type="entry name" value="TRANSCRIPTIONAL REGULATOR, MARR FAMILY"/>
    <property type="match status" value="1"/>
</dbReference>
<dbReference type="InterPro" id="IPR039422">
    <property type="entry name" value="MarR/SlyA-like"/>
</dbReference>
<dbReference type="SUPFAM" id="SSF46785">
    <property type="entry name" value="Winged helix' DNA-binding domain"/>
    <property type="match status" value="1"/>
</dbReference>
<evidence type="ECO:0000259" key="1">
    <source>
        <dbReference type="PROSITE" id="PS50995"/>
    </source>
</evidence>
<proteinExistence type="predicted"/>